<proteinExistence type="predicted"/>
<protein>
    <submittedName>
        <fullName evidence="1">Uncharacterized protein</fullName>
    </submittedName>
</protein>
<dbReference type="EMBL" id="BPLR01012001">
    <property type="protein sequence ID" value="GIY50636.1"/>
    <property type="molecule type" value="Genomic_DNA"/>
</dbReference>
<organism evidence="1 2">
    <name type="scientific">Caerostris extrusa</name>
    <name type="common">Bark spider</name>
    <name type="synonym">Caerostris bankana</name>
    <dbReference type="NCBI Taxonomy" id="172846"/>
    <lineage>
        <taxon>Eukaryota</taxon>
        <taxon>Metazoa</taxon>
        <taxon>Ecdysozoa</taxon>
        <taxon>Arthropoda</taxon>
        <taxon>Chelicerata</taxon>
        <taxon>Arachnida</taxon>
        <taxon>Araneae</taxon>
        <taxon>Araneomorphae</taxon>
        <taxon>Entelegynae</taxon>
        <taxon>Araneoidea</taxon>
        <taxon>Araneidae</taxon>
        <taxon>Caerostris</taxon>
    </lineage>
</organism>
<name>A0AAV4TYE3_CAEEX</name>
<comment type="caution">
    <text evidence="1">The sequence shown here is derived from an EMBL/GenBank/DDBJ whole genome shotgun (WGS) entry which is preliminary data.</text>
</comment>
<accession>A0AAV4TYE3</accession>
<dbReference type="AlphaFoldDB" id="A0AAV4TYE3"/>
<sequence length="100" mass="11548">MQENLLIICETQLPRDSICKHTFYPMYPIGYLKKTGSFLSPLPIPHFLLRWWGWGEGSNHIEVDRAKGRCNTMMTCNWGGEFENYSFGNSLCSFPARSSH</sequence>
<dbReference type="Proteomes" id="UP001054945">
    <property type="component" value="Unassembled WGS sequence"/>
</dbReference>
<gene>
    <name evidence="1" type="ORF">CEXT_806951</name>
</gene>
<keyword evidence="2" id="KW-1185">Reference proteome</keyword>
<reference evidence="1 2" key="1">
    <citation type="submission" date="2021-06" db="EMBL/GenBank/DDBJ databases">
        <title>Caerostris extrusa draft genome.</title>
        <authorList>
            <person name="Kono N."/>
            <person name="Arakawa K."/>
        </authorList>
    </citation>
    <scope>NUCLEOTIDE SEQUENCE [LARGE SCALE GENOMIC DNA]</scope>
</reference>
<evidence type="ECO:0000313" key="1">
    <source>
        <dbReference type="EMBL" id="GIY50636.1"/>
    </source>
</evidence>
<evidence type="ECO:0000313" key="2">
    <source>
        <dbReference type="Proteomes" id="UP001054945"/>
    </source>
</evidence>